<feature type="compositionally biased region" description="Polar residues" evidence="1">
    <location>
        <begin position="187"/>
        <end position="197"/>
    </location>
</feature>
<dbReference type="GO" id="GO:0070449">
    <property type="term" value="C:elongin complex"/>
    <property type="evidence" value="ECO:0007669"/>
    <property type="project" value="InterPro"/>
</dbReference>
<dbReference type="AlphaFoldDB" id="A0A0C3PIZ5"/>
<dbReference type="OrthoDB" id="21513at2759"/>
<evidence type="ECO:0008006" key="4">
    <source>
        <dbReference type="Google" id="ProtNLM"/>
    </source>
</evidence>
<dbReference type="PANTHER" id="PTHR15141">
    <property type="entry name" value="TRANSCRIPTION ELONGATION FACTOR B POLYPEPTIDE 3"/>
    <property type="match status" value="1"/>
</dbReference>
<proteinExistence type="predicted"/>
<gene>
    <name evidence="2" type="ORF">PHLGIDRAFT_128507</name>
</gene>
<reference evidence="2 3" key="1">
    <citation type="journal article" date="2014" name="PLoS Genet.">
        <title>Analysis of the Phlebiopsis gigantea genome, transcriptome and secretome provides insight into its pioneer colonization strategies of wood.</title>
        <authorList>
            <person name="Hori C."/>
            <person name="Ishida T."/>
            <person name="Igarashi K."/>
            <person name="Samejima M."/>
            <person name="Suzuki H."/>
            <person name="Master E."/>
            <person name="Ferreira P."/>
            <person name="Ruiz-Duenas F.J."/>
            <person name="Held B."/>
            <person name="Canessa P."/>
            <person name="Larrondo L.F."/>
            <person name="Schmoll M."/>
            <person name="Druzhinina I.S."/>
            <person name="Kubicek C.P."/>
            <person name="Gaskell J.A."/>
            <person name="Kersten P."/>
            <person name="St John F."/>
            <person name="Glasner J."/>
            <person name="Sabat G."/>
            <person name="Splinter BonDurant S."/>
            <person name="Syed K."/>
            <person name="Yadav J."/>
            <person name="Mgbeahuruike A.C."/>
            <person name="Kovalchuk A."/>
            <person name="Asiegbu F.O."/>
            <person name="Lackner G."/>
            <person name="Hoffmeister D."/>
            <person name="Rencoret J."/>
            <person name="Gutierrez A."/>
            <person name="Sun H."/>
            <person name="Lindquist E."/>
            <person name="Barry K."/>
            <person name="Riley R."/>
            <person name="Grigoriev I.V."/>
            <person name="Henrissat B."/>
            <person name="Kues U."/>
            <person name="Berka R.M."/>
            <person name="Martinez A.T."/>
            <person name="Covert S.F."/>
            <person name="Blanchette R.A."/>
            <person name="Cullen D."/>
        </authorList>
    </citation>
    <scope>NUCLEOTIDE SEQUENCE [LARGE SCALE GENOMIC DNA]</scope>
    <source>
        <strain evidence="2 3">11061_1 CR5-6</strain>
    </source>
</reference>
<dbReference type="GO" id="GO:0006368">
    <property type="term" value="P:transcription elongation by RNA polymerase II"/>
    <property type="evidence" value="ECO:0007669"/>
    <property type="project" value="InterPro"/>
</dbReference>
<dbReference type="Pfam" id="PF06881">
    <property type="entry name" value="Elongin_A"/>
    <property type="match status" value="1"/>
</dbReference>
<sequence length="327" mass="35247">MPHPEPAATSRVPTLVSLCQRVASAHVESMCSLGEDAPFALLQPILQNCSAHALLRFEQATPALAHDTADLWKALCFRAFPLPAGKRNAGTEPESWRDEYFILQDLEAKRLEAVGLKLRIQREEFEQRRKDSQIKITDKLPPPKRFRGGWGQQAPRTLIQKTRVDAVKMQKGIYGTRMLPAMPATKSFRTLSSSTSKPRPPNAAASLAGPSTGTSGTRITVSTVSKMQQPPHAATASAKGTAPATNAPPSVPARAAITRTPSTTAPSGTAATSVPRATQSSPPPIGARPDPLKPPIGRKDPMSSLFMPKHRAYSQLRTPSSTMRSRA</sequence>
<feature type="compositionally biased region" description="Low complexity" evidence="1">
    <location>
        <begin position="258"/>
        <end position="275"/>
    </location>
</feature>
<feature type="region of interest" description="Disordered" evidence="1">
    <location>
        <begin position="187"/>
        <end position="327"/>
    </location>
</feature>
<evidence type="ECO:0000313" key="2">
    <source>
        <dbReference type="EMBL" id="KIP06033.1"/>
    </source>
</evidence>
<dbReference type="HOGENOM" id="CLU_074637_0_0_1"/>
<dbReference type="PANTHER" id="PTHR15141:SF76">
    <property type="entry name" value="TRANSCRIPTION ELONGATION FACTOR B POLYPEPTIDE 3"/>
    <property type="match status" value="1"/>
</dbReference>
<organism evidence="2 3">
    <name type="scientific">Phlebiopsis gigantea (strain 11061_1 CR5-6)</name>
    <name type="common">White-rot fungus</name>
    <name type="synonym">Peniophora gigantea</name>
    <dbReference type="NCBI Taxonomy" id="745531"/>
    <lineage>
        <taxon>Eukaryota</taxon>
        <taxon>Fungi</taxon>
        <taxon>Dikarya</taxon>
        <taxon>Basidiomycota</taxon>
        <taxon>Agaricomycotina</taxon>
        <taxon>Agaricomycetes</taxon>
        <taxon>Polyporales</taxon>
        <taxon>Phanerochaetaceae</taxon>
        <taxon>Phlebiopsis</taxon>
    </lineage>
</organism>
<dbReference type="EMBL" id="KN840527">
    <property type="protein sequence ID" value="KIP06033.1"/>
    <property type="molecule type" value="Genomic_DNA"/>
</dbReference>
<feature type="compositionally biased region" description="Polar residues" evidence="1">
    <location>
        <begin position="209"/>
        <end position="228"/>
    </location>
</feature>
<accession>A0A0C3PIZ5</accession>
<dbReference type="Proteomes" id="UP000053257">
    <property type="component" value="Unassembled WGS sequence"/>
</dbReference>
<feature type="compositionally biased region" description="Low complexity" evidence="1">
    <location>
        <begin position="233"/>
        <end position="245"/>
    </location>
</feature>
<evidence type="ECO:0000313" key="3">
    <source>
        <dbReference type="Proteomes" id="UP000053257"/>
    </source>
</evidence>
<name>A0A0C3PIZ5_PHLG1</name>
<dbReference type="Gene3D" id="6.10.250.3180">
    <property type="match status" value="1"/>
</dbReference>
<evidence type="ECO:0000256" key="1">
    <source>
        <dbReference type="SAM" id="MobiDB-lite"/>
    </source>
</evidence>
<protein>
    <recommendedName>
        <fullName evidence="4">Elongin-A</fullName>
    </recommendedName>
</protein>
<dbReference type="STRING" id="745531.A0A0C3PIZ5"/>
<feature type="compositionally biased region" description="Polar residues" evidence="1">
    <location>
        <begin position="315"/>
        <end position="327"/>
    </location>
</feature>
<keyword evidence="3" id="KW-1185">Reference proteome</keyword>
<dbReference type="InterPro" id="IPR010684">
    <property type="entry name" value="RNA_pol_II_trans_fac_SIII_A"/>
</dbReference>
<dbReference type="InterPro" id="IPR051870">
    <property type="entry name" value="Elongin-A_domain"/>
</dbReference>